<evidence type="ECO:0000256" key="8">
    <source>
        <dbReference type="SAM" id="MobiDB-lite"/>
    </source>
</evidence>
<dbReference type="InterPro" id="IPR043968">
    <property type="entry name" value="SGNH"/>
</dbReference>
<keyword evidence="6 9" id="KW-0472">Membrane</keyword>
<evidence type="ECO:0000256" key="3">
    <source>
        <dbReference type="ARBA" id="ARBA00022679"/>
    </source>
</evidence>
<feature type="domain" description="Acyltransferase 3" evidence="10">
    <location>
        <begin position="29"/>
        <end position="362"/>
    </location>
</feature>
<dbReference type="Proteomes" id="UP001500556">
    <property type="component" value="Unassembled WGS sequence"/>
</dbReference>
<evidence type="ECO:0000256" key="4">
    <source>
        <dbReference type="ARBA" id="ARBA00022692"/>
    </source>
</evidence>
<gene>
    <name evidence="12" type="ORF">GCM10025782_24320</name>
</gene>
<feature type="transmembrane region" description="Helical" evidence="9">
    <location>
        <begin position="225"/>
        <end position="244"/>
    </location>
</feature>
<dbReference type="SUPFAM" id="SSF52266">
    <property type="entry name" value="SGNH hydrolase"/>
    <property type="match status" value="1"/>
</dbReference>
<evidence type="ECO:0000259" key="11">
    <source>
        <dbReference type="Pfam" id="PF19040"/>
    </source>
</evidence>
<feature type="transmembrane region" description="Helical" evidence="9">
    <location>
        <begin position="388"/>
        <end position="406"/>
    </location>
</feature>
<organism evidence="12 13">
    <name type="scientific">Pedococcus ginsenosidimutans</name>
    <dbReference type="NCBI Taxonomy" id="490570"/>
    <lineage>
        <taxon>Bacteria</taxon>
        <taxon>Bacillati</taxon>
        <taxon>Actinomycetota</taxon>
        <taxon>Actinomycetes</taxon>
        <taxon>Micrococcales</taxon>
        <taxon>Intrasporangiaceae</taxon>
        <taxon>Pedococcus</taxon>
    </lineage>
</organism>
<evidence type="ECO:0000313" key="12">
    <source>
        <dbReference type="EMBL" id="GAA4725345.1"/>
    </source>
</evidence>
<evidence type="ECO:0000256" key="7">
    <source>
        <dbReference type="ARBA" id="ARBA00023315"/>
    </source>
</evidence>
<keyword evidence="4 9" id="KW-0812">Transmembrane</keyword>
<keyword evidence="2" id="KW-1003">Cell membrane</keyword>
<evidence type="ECO:0000259" key="10">
    <source>
        <dbReference type="Pfam" id="PF01757"/>
    </source>
</evidence>
<dbReference type="GO" id="GO:0016746">
    <property type="term" value="F:acyltransferase activity"/>
    <property type="evidence" value="ECO:0007669"/>
    <property type="project" value="UniProtKB-KW"/>
</dbReference>
<proteinExistence type="predicted"/>
<feature type="transmembrane region" description="Helical" evidence="9">
    <location>
        <begin position="54"/>
        <end position="74"/>
    </location>
</feature>
<accession>A0ABP8YBZ8</accession>
<dbReference type="PANTHER" id="PTHR23028:SF53">
    <property type="entry name" value="ACYL_TRANSF_3 DOMAIN-CONTAINING PROTEIN"/>
    <property type="match status" value="1"/>
</dbReference>
<evidence type="ECO:0000256" key="6">
    <source>
        <dbReference type="ARBA" id="ARBA00023136"/>
    </source>
</evidence>
<dbReference type="RefSeq" id="WP_345503631.1">
    <property type="nucleotide sequence ID" value="NZ_BAABLO010000011.1"/>
</dbReference>
<keyword evidence="5 9" id="KW-1133">Transmembrane helix</keyword>
<feature type="transmembrane region" description="Helical" evidence="9">
    <location>
        <begin position="167"/>
        <end position="184"/>
    </location>
</feature>
<comment type="caution">
    <text evidence="12">The sequence shown here is derived from an EMBL/GenBank/DDBJ whole genome shotgun (WGS) entry which is preliminary data.</text>
</comment>
<dbReference type="Gene3D" id="3.40.50.1110">
    <property type="entry name" value="SGNH hydrolase"/>
    <property type="match status" value="1"/>
</dbReference>
<dbReference type="Pfam" id="PF19040">
    <property type="entry name" value="SGNH"/>
    <property type="match status" value="1"/>
</dbReference>
<keyword evidence="3" id="KW-0808">Transferase</keyword>
<dbReference type="InterPro" id="IPR002656">
    <property type="entry name" value="Acyl_transf_3_dom"/>
</dbReference>
<dbReference type="EMBL" id="BAABLO010000011">
    <property type="protein sequence ID" value="GAA4725345.1"/>
    <property type="molecule type" value="Genomic_DNA"/>
</dbReference>
<reference evidence="13" key="1">
    <citation type="journal article" date="2019" name="Int. J. Syst. Evol. Microbiol.">
        <title>The Global Catalogue of Microorganisms (GCM) 10K type strain sequencing project: providing services to taxonomists for standard genome sequencing and annotation.</title>
        <authorList>
            <consortium name="The Broad Institute Genomics Platform"/>
            <consortium name="The Broad Institute Genome Sequencing Center for Infectious Disease"/>
            <person name="Wu L."/>
            <person name="Ma J."/>
        </authorList>
    </citation>
    <scope>NUCLEOTIDE SEQUENCE [LARGE SCALE GENOMIC DNA]</scope>
    <source>
        <strain evidence="13">JCM 18961</strain>
    </source>
</reference>
<comment type="subcellular location">
    <subcellularLocation>
        <location evidence="1">Cell membrane</location>
        <topology evidence="1">Multi-pass membrane protein</topology>
    </subcellularLocation>
</comment>
<feature type="transmembrane region" description="Helical" evidence="9">
    <location>
        <begin position="191"/>
        <end position="213"/>
    </location>
</feature>
<feature type="transmembrane region" description="Helical" evidence="9">
    <location>
        <begin position="320"/>
        <end position="338"/>
    </location>
</feature>
<protein>
    <submittedName>
        <fullName evidence="12">Acyltransferase family protein</fullName>
    </submittedName>
</protein>
<feature type="domain" description="SGNH" evidence="11">
    <location>
        <begin position="465"/>
        <end position="699"/>
    </location>
</feature>
<evidence type="ECO:0000256" key="1">
    <source>
        <dbReference type="ARBA" id="ARBA00004651"/>
    </source>
</evidence>
<name>A0ABP8YBZ8_9MICO</name>
<feature type="transmembrane region" description="Helical" evidence="9">
    <location>
        <begin position="350"/>
        <end position="367"/>
    </location>
</feature>
<dbReference type="InterPro" id="IPR050879">
    <property type="entry name" value="Acyltransferase_3"/>
</dbReference>
<keyword evidence="13" id="KW-1185">Reference proteome</keyword>
<dbReference type="InterPro" id="IPR036514">
    <property type="entry name" value="SGNH_hydro_sf"/>
</dbReference>
<evidence type="ECO:0000256" key="5">
    <source>
        <dbReference type="ARBA" id="ARBA00022989"/>
    </source>
</evidence>
<dbReference type="PANTHER" id="PTHR23028">
    <property type="entry name" value="ACETYLTRANSFERASE"/>
    <property type="match status" value="1"/>
</dbReference>
<keyword evidence="7 12" id="KW-0012">Acyltransferase</keyword>
<evidence type="ECO:0000313" key="13">
    <source>
        <dbReference type="Proteomes" id="UP001500556"/>
    </source>
</evidence>
<feature type="region of interest" description="Disordered" evidence="8">
    <location>
        <begin position="1"/>
        <end position="24"/>
    </location>
</feature>
<sequence length="711" mass="76043">MAQLTAPTVERQDDPAAPPPLDRSRFRPDIEGLRAIAVGSVLLWHAGVPGIPGGFVGVDVFFVISGYLMTNLLVRELEQRGHISFRGFYARRAKRLLPAASFTLLWVAILTIALLPKIRWADVGKDIVASGLYGINWRLANGSVDYLGAHAAPSPVQHFWSLAVEEQFYFIWPLVLAVIGVLARRRASKRGPVVVGLCLIAVPSFLWSVYYTAAAPEKAYFVTTTRLWELAVGGLVAVLAPTLLRVLRPAVAAALGWVGLAAVAVTILVLESSAPFPGAIAAVPILGTAAVIAVGPSAGRHGPVAVLRAPVMQFLGKLSYSLYLWHWPILVVAAAVLLDKPGSLDPWRGLLVVCLSIIPAWISFKVVEEPVRRRRPSPTSPHTWPLRLGLVCTIVSVLAGVGVYTASSVVNRPLKMVAGQKYGAEVLPDQPRGAAAGQPVDDPGRFLPSATAARNDIPSVYADGCHVKNNDSPVAKGCTYGNRNGSFTVAVVGDSHAAQWVPTFQALAKAKGWRVLAYTKSGCPLADETVPLGKDERPYTGCDGWNKDVTSKLLAAKPDVVVTSATEYPVMDGTTVLGKQVSDTRMVDGLRRSWARLTGAGIKVLAVADTPRPGFDMADCVSSNEGHLTKCALPRTKAFKLAGSTVSKAAAGQKDVRLVDLGDFICPDTRCAPVIGRVLVYRDTDHLTATYARTLADRMYAAMGPFAQPTR</sequence>
<feature type="transmembrane region" description="Helical" evidence="9">
    <location>
        <begin position="276"/>
        <end position="299"/>
    </location>
</feature>
<feature type="transmembrane region" description="Helical" evidence="9">
    <location>
        <begin position="95"/>
        <end position="115"/>
    </location>
</feature>
<evidence type="ECO:0000256" key="9">
    <source>
        <dbReference type="SAM" id="Phobius"/>
    </source>
</evidence>
<dbReference type="Pfam" id="PF01757">
    <property type="entry name" value="Acyl_transf_3"/>
    <property type="match status" value="1"/>
</dbReference>
<feature type="transmembrane region" description="Helical" evidence="9">
    <location>
        <begin position="251"/>
        <end position="270"/>
    </location>
</feature>
<evidence type="ECO:0000256" key="2">
    <source>
        <dbReference type="ARBA" id="ARBA00022475"/>
    </source>
</evidence>